<feature type="transmembrane region" description="Helical" evidence="2">
    <location>
        <begin position="81"/>
        <end position="104"/>
    </location>
</feature>
<dbReference type="HOGENOM" id="CLU_2021523_0_0_2"/>
<keyword evidence="1" id="KW-0175">Coiled coil</keyword>
<organism evidence="4 5">
    <name type="scientific">Methanobacterium lacus (strain AL-21)</name>
    <dbReference type="NCBI Taxonomy" id="877455"/>
    <lineage>
        <taxon>Archaea</taxon>
        <taxon>Methanobacteriati</taxon>
        <taxon>Methanobacteriota</taxon>
        <taxon>Methanomada group</taxon>
        <taxon>Methanobacteria</taxon>
        <taxon>Methanobacteriales</taxon>
        <taxon>Methanobacteriaceae</taxon>
        <taxon>Methanobacterium</taxon>
    </lineage>
</organism>
<evidence type="ECO:0000313" key="5">
    <source>
        <dbReference type="Proteomes" id="UP000007490"/>
    </source>
</evidence>
<keyword evidence="5" id="KW-1185">Reference proteome</keyword>
<evidence type="ECO:0000256" key="1">
    <source>
        <dbReference type="SAM" id="Coils"/>
    </source>
</evidence>
<dbReference type="RefSeq" id="WP_013645005.1">
    <property type="nucleotide sequence ID" value="NC_015216.1"/>
</dbReference>
<dbReference type="GeneID" id="10277866"/>
<evidence type="ECO:0000256" key="2">
    <source>
        <dbReference type="SAM" id="Phobius"/>
    </source>
</evidence>
<accession>F0T828</accession>
<evidence type="ECO:0000313" key="4">
    <source>
        <dbReference type="EMBL" id="ADZ09654.1"/>
    </source>
</evidence>
<feature type="coiled-coil region" evidence="1">
    <location>
        <begin position="18"/>
        <end position="45"/>
    </location>
</feature>
<dbReference type="Pfam" id="PF13240">
    <property type="entry name" value="Zn_Ribbon_1"/>
    <property type="match status" value="1"/>
</dbReference>
<dbReference type="InterPro" id="IPR026870">
    <property type="entry name" value="Zinc_ribbon_dom"/>
</dbReference>
<proteinExistence type="predicted"/>
<sequence>MVYCPVCGTENPKDVKECKNCHANLDNILNNIKSEESEYNLLKISGYVFIILGLFSLGTLSIVGLILGYKTYQQNNSNAKTHGIIIVVLNIVVILFWIWTLFLVPQWWQSTSLNQSIPRFYR</sequence>
<protein>
    <recommendedName>
        <fullName evidence="3">Zinc-ribbon domain-containing protein</fullName>
    </recommendedName>
</protein>
<keyword evidence="2" id="KW-1133">Transmembrane helix</keyword>
<evidence type="ECO:0000259" key="3">
    <source>
        <dbReference type="Pfam" id="PF13240"/>
    </source>
</evidence>
<dbReference type="Proteomes" id="UP000007490">
    <property type="component" value="Chromosome"/>
</dbReference>
<dbReference type="eggNOG" id="arCOG01917">
    <property type="taxonomic scope" value="Archaea"/>
</dbReference>
<dbReference type="OrthoDB" id="82619at2157"/>
<feature type="domain" description="Zinc-ribbon" evidence="3">
    <location>
        <begin position="3"/>
        <end position="25"/>
    </location>
</feature>
<dbReference type="AlphaFoldDB" id="F0T828"/>
<dbReference type="EMBL" id="CP002551">
    <property type="protein sequence ID" value="ADZ09654.1"/>
    <property type="molecule type" value="Genomic_DNA"/>
</dbReference>
<name>F0T828_METLA</name>
<reference evidence="5" key="1">
    <citation type="submission" date="2011-02" db="EMBL/GenBank/DDBJ databases">
        <title>Complete sequence of Methanobacterium sp. AL-21.</title>
        <authorList>
            <consortium name="US DOE Joint Genome Institute"/>
            <person name="Lucas S."/>
            <person name="Copeland A."/>
            <person name="Lapidus A."/>
            <person name="Cheng J.-F."/>
            <person name="Goodwin L."/>
            <person name="Pitluck S."/>
            <person name="Chertkov O."/>
            <person name="Detter J.C."/>
            <person name="Han C."/>
            <person name="Tapia R."/>
            <person name="Land M."/>
            <person name="Hauser L."/>
            <person name="Kyrpides N."/>
            <person name="Ivanova N."/>
            <person name="Mikhailova N."/>
            <person name="Pagani I."/>
            <person name="Cadillo-Quiroz H."/>
            <person name="Imachi H."/>
            <person name="Zinder S."/>
            <person name="Liu W."/>
            <person name="Woyke T."/>
        </authorList>
    </citation>
    <scope>NUCLEOTIDE SEQUENCE [LARGE SCALE GENOMIC DNA]</scope>
    <source>
        <strain evidence="5">AL-21</strain>
    </source>
</reference>
<gene>
    <name evidence="4" type="ordered locus">Metbo_1415</name>
</gene>
<dbReference type="KEGG" id="mel:Metbo_1415"/>
<reference evidence="4 5" key="2">
    <citation type="journal article" date="2014" name="Int. J. Syst. Evol. Microbiol.">
        <title>Methanobacterium paludis sp. nov. and a novel strain of Methanobacterium lacus isolated from northern peatlands.</title>
        <authorList>
            <person name="Cadillo-Quiroz H."/>
            <person name="Brauer S.L."/>
            <person name="Goodson N."/>
            <person name="Yavitt J.B."/>
            <person name="Zinder S.H."/>
        </authorList>
    </citation>
    <scope>NUCLEOTIDE SEQUENCE [LARGE SCALE GENOMIC DNA]</scope>
    <source>
        <strain evidence="4 5">AL-21</strain>
    </source>
</reference>
<feature type="transmembrane region" description="Helical" evidence="2">
    <location>
        <begin position="44"/>
        <end position="69"/>
    </location>
</feature>
<keyword evidence="2" id="KW-0472">Membrane</keyword>
<keyword evidence="2" id="KW-0812">Transmembrane</keyword>